<feature type="domain" description="FAS1" evidence="3">
    <location>
        <begin position="193"/>
        <end position="326"/>
    </location>
</feature>
<dbReference type="FunFam" id="2.30.180.10:FF:000032">
    <property type="entry name" value="Fasciclin domain-containing protein, putative"/>
    <property type="match status" value="1"/>
</dbReference>
<gene>
    <name evidence="4" type="ORF">HY29_14450</name>
</gene>
<dbReference type="PANTHER" id="PTHR10900">
    <property type="entry name" value="PERIOSTIN-RELATED"/>
    <property type="match status" value="1"/>
</dbReference>
<reference evidence="4 5" key="1">
    <citation type="journal article" date="2014" name="Antonie Van Leeuwenhoek">
        <title>Hyphomonas beringensis sp. nov. and Hyphomonas chukchiensis sp. nov., isolated from surface seawater of the Bering Sea and Chukchi Sea.</title>
        <authorList>
            <person name="Li C."/>
            <person name="Lai Q."/>
            <person name="Li G."/>
            <person name="Dong C."/>
            <person name="Wang J."/>
            <person name="Liao Y."/>
            <person name="Shao Z."/>
        </authorList>
    </citation>
    <scope>NUCLEOTIDE SEQUENCE [LARGE SCALE GENOMIC DNA]</scope>
    <source>
        <strain evidence="4 5">25B14_1</strain>
    </source>
</reference>
<organism evidence="4 5">
    <name type="scientific">Hyphomonas beringensis</name>
    <dbReference type="NCBI Taxonomy" id="1280946"/>
    <lineage>
        <taxon>Bacteria</taxon>
        <taxon>Pseudomonadati</taxon>
        <taxon>Pseudomonadota</taxon>
        <taxon>Alphaproteobacteria</taxon>
        <taxon>Hyphomonadales</taxon>
        <taxon>Hyphomonadaceae</taxon>
        <taxon>Hyphomonas</taxon>
    </lineage>
</organism>
<evidence type="ECO:0000259" key="3">
    <source>
        <dbReference type="PROSITE" id="PS50213"/>
    </source>
</evidence>
<dbReference type="PATRIC" id="fig|1280946.3.peg.1900"/>
<dbReference type="InterPro" id="IPR000782">
    <property type="entry name" value="FAS1_domain"/>
</dbReference>
<feature type="signal peptide" evidence="2">
    <location>
        <begin position="1"/>
        <end position="21"/>
    </location>
</feature>
<dbReference type="STRING" id="1280946.HY29_14450"/>
<dbReference type="Gene3D" id="2.30.180.10">
    <property type="entry name" value="FAS1 domain"/>
    <property type="match status" value="1"/>
</dbReference>
<dbReference type="EMBL" id="AWFF01000038">
    <property type="protein sequence ID" value="KCZ54347.1"/>
    <property type="molecule type" value="Genomic_DNA"/>
</dbReference>
<evidence type="ECO:0000256" key="2">
    <source>
        <dbReference type="SAM" id="SignalP"/>
    </source>
</evidence>
<feature type="chain" id="PRO_5001618095" description="FAS1 domain-containing protein" evidence="2">
    <location>
        <begin position="22"/>
        <end position="334"/>
    </location>
</feature>
<dbReference type="RefSeq" id="WP_051601375.1">
    <property type="nucleotide sequence ID" value="NZ_AWFF01000038.1"/>
</dbReference>
<protein>
    <recommendedName>
        <fullName evidence="3">FAS1 domain-containing protein</fullName>
    </recommendedName>
</protein>
<name>A0A062U7T3_9PROT</name>
<feature type="region of interest" description="Disordered" evidence="1">
    <location>
        <begin position="81"/>
        <end position="131"/>
    </location>
</feature>
<proteinExistence type="predicted"/>
<dbReference type="AlphaFoldDB" id="A0A062U7T3"/>
<dbReference type="GO" id="GO:0005615">
    <property type="term" value="C:extracellular space"/>
    <property type="evidence" value="ECO:0007669"/>
    <property type="project" value="TreeGrafter"/>
</dbReference>
<accession>A0A062U7T3</accession>
<dbReference type="OrthoDB" id="9800666at2"/>
<evidence type="ECO:0000256" key="1">
    <source>
        <dbReference type="SAM" id="MobiDB-lite"/>
    </source>
</evidence>
<dbReference type="eggNOG" id="COG2335">
    <property type="taxonomic scope" value="Bacteria"/>
</dbReference>
<dbReference type="SUPFAM" id="SSF82153">
    <property type="entry name" value="FAS1 domain"/>
    <property type="match status" value="1"/>
</dbReference>
<evidence type="ECO:0000313" key="5">
    <source>
        <dbReference type="Proteomes" id="UP000027037"/>
    </source>
</evidence>
<sequence length="334" mass="35287">MRRTLIIPATIALLTGMSAMAQEDNTSGAEINASAAVTATENEESLDDLKVDELNDVQLQALEKPKAYKENAEKVIADVTDDSKDAATEPEMTAEADMTVKTQSEEEMASADVNSEKMDSETSEVFASDEVDTPTSEMIESDTAMTADVETPVVDMDSDATMTADAEVEEDMTAVGGPEYKSELDAMSDTAMKGTITELAAQDPRFTTLVALVQQAGLADALNADGEMTVFAPTNAAFDKLDPETLAKLKSGEANDKLAMILKAHVVEGELMSSDIAEGDTTVTTLANTDLVVEKEGDSVKADQSAVIGADIVASNGVIHAVDTVIIPEDETEQ</sequence>
<comment type="caution">
    <text evidence="4">The sequence shown here is derived from an EMBL/GenBank/DDBJ whole genome shotgun (WGS) entry which is preliminary data.</text>
</comment>
<keyword evidence="5" id="KW-1185">Reference proteome</keyword>
<dbReference type="PANTHER" id="PTHR10900:SF77">
    <property type="entry name" value="FI19380P1"/>
    <property type="match status" value="1"/>
</dbReference>
<evidence type="ECO:0000313" key="4">
    <source>
        <dbReference type="EMBL" id="KCZ54347.1"/>
    </source>
</evidence>
<dbReference type="SMART" id="SM00554">
    <property type="entry name" value="FAS1"/>
    <property type="match status" value="1"/>
</dbReference>
<dbReference type="Proteomes" id="UP000027037">
    <property type="component" value="Unassembled WGS sequence"/>
</dbReference>
<dbReference type="InterPro" id="IPR050904">
    <property type="entry name" value="Adhesion/Biosynth-related"/>
</dbReference>
<dbReference type="InterPro" id="IPR036378">
    <property type="entry name" value="FAS1_dom_sf"/>
</dbReference>
<dbReference type="PROSITE" id="PS50213">
    <property type="entry name" value="FAS1"/>
    <property type="match status" value="1"/>
</dbReference>
<keyword evidence="2" id="KW-0732">Signal</keyword>
<dbReference type="Pfam" id="PF02469">
    <property type="entry name" value="Fasciclin"/>
    <property type="match status" value="1"/>
</dbReference>